<keyword evidence="5" id="KW-0863">Zinc-finger</keyword>
<comment type="similarity">
    <text evidence="2 11">Belongs to the GTF2H2 family.</text>
</comment>
<accession>A0AAV5GLS7</accession>
<dbReference type="GO" id="GO:0006351">
    <property type="term" value="P:DNA-templated transcription"/>
    <property type="evidence" value="ECO:0007669"/>
    <property type="project" value="InterPro"/>
</dbReference>
<evidence type="ECO:0000256" key="10">
    <source>
        <dbReference type="ARBA" id="ARBA00023242"/>
    </source>
</evidence>
<evidence type="ECO:0000256" key="1">
    <source>
        <dbReference type="ARBA" id="ARBA00004123"/>
    </source>
</evidence>
<dbReference type="Proteomes" id="UP001342314">
    <property type="component" value="Unassembled WGS sequence"/>
</dbReference>
<dbReference type="PROSITE" id="PS50234">
    <property type="entry name" value="VWFA"/>
    <property type="match status" value="1"/>
</dbReference>
<dbReference type="InterPro" id="IPR004595">
    <property type="entry name" value="TFIIH_C1-like_dom"/>
</dbReference>
<dbReference type="InterPro" id="IPR046349">
    <property type="entry name" value="C1-like_sf"/>
</dbReference>
<evidence type="ECO:0000256" key="12">
    <source>
        <dbReference type="PIRSR" id="PIRSR015919-1"/>
    </source>
</evidence>
<gene>
    <name evidence="15" type="ORF">Rhopal_006583-T1</name>
</gene>
<dbReference type="EMBL" id="BQKY01000014">
    <property type="protein sequence ID" value="GJN93526.1"/>
    <property type="molecule type" value="Genomic_DNA"/>
</dbReference>
<evidence type="ECO:0000313" key="15">
    <source>
        <dbReference type="EMBL" id="GJN93526.1"/>
    </source>
</evidence>
<feature type="compositionally biased region" description="Basic and acidic residues" evidence="13">
    <location>
        <begin position="64"/>
        <end position="74"/>
    </location>
</feature>
<dbReference type="GO" id="GO:0005675">
    <property type="term" value="C:transcription factor TFIIH holo complex"/>
    <property type="evidence" value="ECO:0007669"/>
    <property type="project" value="UniProtKB-UniRule"/>
</dbReference>
<dbReference type="GO" id="GO:0006289">
    <property type="term" value="P:nucleotide-excision repair"/>
    <property type="evidence" value="ECO:0007669"/>
    <property type="project" value="UniProtKB-UniRule"/>
</dbReference>
<keyword evidence="6 11" id="KW-0862">Zinc</keyword>
<dbReference type="Pfam" id="PF07975">
    <property type="entry name" value="C1_4"/>
    <property type="match status" value="1"/>
</dbReference>
<keyword evidence="9" id="KW-0234">DNA repair</keyword>
<organism evidence="15 16">
    <name type="scientific">Rhodotorula paludigena</name>
    <dbReference type="NCBI Taxonomy" id="86838"/>
    <lineage>
        <taxon>Eukaryota</taxon>
        <taxon>Fungi</taxon>
        <taxon>Dikarya</taxon>
        <taxon>Basidiomycota</taxon>
        <taxon>Pucciniomycotina</taxon>
        <taxon>Microbotryomycetes</taxon>
        <taxon>Sporidiobolales</taxon>
        <taxon>Sporidiobolaceae</taxon>
        <taxon>Rhodotorula</taxon>
    </lineage>
</organism>
<dbReference type="PANTHER" id="PTHR12695">
    <property type="entry name" value="GENERAL TRANSCRIPTION FACTOR IIH SUBUNIT 2"/>
    <property type="match status" value="1"/>
</dbReference>
<dbReference type="SMART" id="SM00327">
    <property type="entry name" value="VWA"/>
    <property type="match status" value="1"/>
</dbReference>
<dbReference type="FunFam" id="3.40.50.410:FF:000015">
    <property type="entry name" value="General transcription factor IIH subunit 2"/>
    <property type="match status" value="1"/>
</dbReference>
<evidence type="ECO:0000259" key="14">
    <source>
        <dbReference type="PROSITE" id="PS50234"/>
    </source>
</evidence>
<evidence type="ECO:0000256" key="13">
    <source>
        <dbReference type="SAM" id="MobiDB-lite"/>
    </source>
</evidence>
<keyword evidence="16" id="KW-1185">Reference proteome</keyword>
<dbReference type="GO" id="GO:0000439">
    <property type="term" value="C:transcription factor TFIIH core complex"/>
    <property type="evidence" value="ECO:0007669"/>
    <property type="project" value="UniProtKB-UniRule"/>
</dbReference>
<dbReference type="GO" id="GO:0008270">
    <property type="term" value="F:zinc ion binding"/>
    <property type="evidence" value="ECO:0007669"/>
    <property type="project" value="UniProtKB-UniRule"/>
</dbReference>
<sequence>MSRKRSERDFIADDNEPVDELLRDDEDESDLDLSSDDGLARVRRTRAAAGRGAVNGRGAAQAQRGRDKGKGKAWEGQFERTWDQVQEDERGSLEGAVSDLLLTSKSRRILRDTASIQRGIIRHVYLVIDLSSAMLVRDYKATWLDLTLQYAQDFVTEFFDQNPIGQMAVMVTRDGLAERLTPLSGNPADHLKVLQNKKKLEARGAPSLQNVLQLAKTGLAHLPPHGSREVIVILGSLTTCDPTNIHQTITETEAERIRVNIIGLTADMKICRDICDQTKGIYRVARDDLAFRDLLFEFVSPPPTLAPSKSHVLGGPSPAAPSSSADLMQMGFPGLVHSTYAGVCACHGRLRTSGYICPRCRARLCDVPTECRVCGLTVVNAPQLARSYRHLFPVANYERVLHSSPSDPLSCHSCSFPFSTSPAPPTAAAAAGLGDLSPLGRYRCPRCAGQFCLECDKVVHDALGFCPGCTEGGGGGGGADGRSGT</sequence>
<evidence type="ECO:0000256" key="11">
    <source>
        <dbReference type="PIRNR" id="PIRNR015919"/>
    </source>
</evidence>
<dbReference type="GO" id="GO:0006357">
    <property type="term" value="P:regulation of transcription by RNA polymerase II"/>
    <property type="evidence" value="ECO:0007669"/>
    <property type="project" value="UniProtKB-UniRule"/>
</dbReference>
<feature type="compositionally biased region" description="Low complexity" evidence="13">
    <location>
        <begin position="47"/>
        <end position="63"/>
    </location>
</feature>
<evidence type="ECO:0000313" key="16">
    <source>
        <dbReference type="Proteomes" id="UP001342314"/>
    </source>
</evidence>
<dbReference type="SMART" id="SM01047">
    <property type="entry name" value="C1_4"/>
    <property type="match status" value="1"/>
</dbReference>
<comment type="caution">
    <text evidence="15">The sequence shown here is derived from an EMBL/GenBank/DDBJ whole genome shotgun (WGS) entry which is preliminary data.</text>
</comment>
<dbReference type="SUPFAM" id="SSF57889">
    <property type="entry name" value="Cysteine-rich domain"/>
    <property type="match status" value="1"/>
</dbReference>
<dbReference type="InterPro" id="IPR013083">
    <property type="entry name" value="Znf_RING/FYVE/PHD"/>
</dbReference>
<feature type="compositionally biased region" description="Acidic residues" evidence="13">
    <location>
        <begin position="12"/>
        <end position="35"/>
    </location>
</feature>
<protein>
    <recommendedName>
        <fullName evidence="11">General transcription and DNA repair factor IIH</fullName>
    </recommendedName>
</protein>
<proteinExistence type="inferred from homology"/>
<keyword evidence="7 11" id="KW-0805">Transcription regulation</keyword>
<feature type="zinc finger region" description="C4-type" evidence="12">
    <location>
        <begin position="357"/>
        <end position="374"/>
    </location>
</feature>
<keyword evidence="10 11" id="KW-0539">Nucleus</keyword>
<keyword evidence="8 11" id="KW-0804">Transcription</keyword>
<keyword evidence="4" id="KW-0227">DNA damage</keyword>
<evidence type="ECO:0000256" key="8">
    <source>
        <dbReference type="ARBA" id="ARBA00023163"/>
    </source>
</evidence>
<dbReference type="InterPro" id="IPR036465">
    <property type="entry name" value="vWFA_dom_sf"/>
</dbReference>
<dbReference type="Gene3D" id="3.30.40.10">
    <property type="entry name" value="Zinc/RING finger domain, C3HC4 (zinc finger)"/>
    <property type="match status" value="1"/>
</dbReference>
<keyword evidence="3 11" id="KW-0479">Metal-binding</keyword>
<evidence type="ECO:0000256" key="2">
    <source>
        <dbReference type="ARBA" id="ARBA00006092"/>
    </source>
</evidence>
<dbReference type="InterPro" id="IPR007198">
    <property type="entry name" value="Ssl1-like"/>
</dbReference>
<evidence type="ECO:0000256" key="9">
    <source>
        <dbReference type="ARBA" id="ARBA00023204"/>
    </source>
</evidence>
<dbReference type="Gene3D" id="3.40.50.410">
    <property type="entry name" value="von Willebrand factor, type A domain"/>
    <property type="match status" value="1"/>
</dbReference>
<dbReference type="NCBIfam" id="TIGR00622">
    <property type="entry name" value="ssl1"/>
    <property type="match status" value="1"/>
</dbReference>
<name>A0AAV5GLS7_9BASI</name>
<dbReference type="SUPFAM" id="SSF53300">
    <property type="entry name" value="vWA-like"/>
    <property type="match status" value="1"/>
</dbReference>
<evidence type="ECO:0000256" key="6">
    <source>
        <dbReference type="ARBA" id="ARBA00022833"/>
    </source>
</evidence>
<evidence type="ECO:0000256" key="3">
    <source>
        <dbReference type="ARBA" id="ARBA00022723"/>
    </source>
</evidence>
<dbReference type="PANTHER" id="PTHR12695:SF2">
    <property type="entry name" value="GENERAL TRANSCRIPTION FACTOR IIH SUBUNIT 2-RELATED"/>
    <property type="match status" value="1"/>
</dbReference>
<reference evidence="15 16" key="1">
    <citation type="submission" date="2021-12" db="EMBL/GenBank/DDBJ databases">
        <title>High titer production of polyol ester of fatty acids by Rhodotorula paludigena BS15 towards product separation-free biomass refinery.</title>
        <authorList>
            <person name="Mano J."/>
            <person name="Ono H."/>
            <person name="Tanaka T."/>
            <person name="Naito K."/>
            <person name="Sushida H."/>
            <person name="Ike M."/>
            <person name="Tokuyasu K."/>
            <person name="Kitaoka M."/>
        </authorList>
    </citation>
    <scope>NUCLEOTIDE SEQUENCE [LARGE SCALE GENOMIC DNA]</scope>
    <source>
        <strain evidence="15 16">BS15</strain>
    </source>
</reference>
<dbReference type="Pfam" id="PF04056">
    <property type="entry name" value="Ssl1"/>
    <property type="match status" value="1"/>
</dbReference>
<evidence type="ECO:0000256" key="7">
    <source>
        <dbReference type="ARBA" id="ARBA00023015"/>
    </source>
</evidence>
<dbReference type="InterPro" id="IPR002035">
    <property type="entry name" value="VWF_A"/>
</dbReference>
<feature type="compositionally biased region" description="Basic and acidic residues" evidence="13">
    <location>
        <begin position="1"/>
        <end position="11"/>
    </location>
</feature>
<dbReference type="InterPro" id="IPR012170">
    <property type="entry name" value="TFIIH_SSL1/p44"/>
</dbReference>
<feature type="domain" description="VWFA" evidence="14">
    <location>
        <begin position="123"/>
        <end position="312"/>
    </location>
</feature>
<comment type="function">
    <text evidence="11">Component of the general transcription and DNA repair factor IIH (TFIIH) core complex, which is involved in general and transcription-coupled nucleotide excision repair (NER) of damaged DNA and, when complexed to TFIIK, in RNA transcription by RNA polymerase II.</text>
</comment>
<dbReference type="PIRSF" id="PIRSF015919">
    <property type="entry name" value="TFIIH_SSL1"/>
    <property type="match status" value="1"/>
</dbReference>
<comment type="subcellular location">
    <subcellularLocation>
        <location evidence="1 11">Nucleus</location>
    </subcellularLocation>
</comment>
<feature type="region of interest" description="Disordered" evidence="13">
    <location>
        <begin position="1"/>
        <end position="74"/>
    </location>
</feature>
<evidence type="ECO:0000256" key="4">
    <source>
        <dbReference type="ARBA" id="ARBA00022763"/>
    </source>
</evidence>
<dbReference type="AlphaFoldDB" id="A0AAV5GLS7"/>
<evidence type="ECO:0000256" key="5">
    <source>
        <dbReference type="ARBA" id="ARBA00022771"/>
    </source>
</evidence>